<comment type="caution">
    <text evidence="1">The sequence shown here is derived from an EMBL/GenBank/DDBJ whole genome shotgun (WGS) entry which is preliminary data.</text>
</comment>
<evidence type="ECO:0000313" key="1">
    <source>
        <dbReference type="EMBL" id="CAG8490590.1"/>
    </source>
</evidence>
<organism evidence="1 2">
    <name type="scientific">Funneliformis caledonium</name>
    <dbReference type="NCBI Taxonomy" id="1117310"/>
    <lineage>
        <taxon>Eukaryota</taxon>
        <taxon>Fungi</taxon>
        <taxon>Fungi incertae sedis</taxon>
        <taxon>Mucoromycota</taxon>
        <taxon>Glomeromycotina</taxon>
        <taxon>Glomeromycetes</taxon>
        <taxon>Glomerales</taxon>
        <taxon>Glomeraceae</taxon>
        <taxon>Funneliformis</taxon>
    </lineage>
</organism>
<proteinExistence type="predicted"/>
<keyword evidence="2" id="KW-1185">Reference proteome</keyword>
<sequence length="49" mass="5733">MIRLLTFVTVFVILSRVLLPSIPRQNNQKLSMFAILFILQHFLDITSPF</sequence>
<accession>A0A9N8WI60</accession>
<dbReference type="EMBL" id="CAJVPQ010000538">
    <property type="protein sequence ID" value="CAG8490590.1"/>
    <property type="molecule type" value="Genomic_DNA"/>
</dbReference>
<name>A0A9N8WI60_9GLOM</name>
<dbReference type="Proteomes" id="UP000789570">
    <property type="component" value="Unassembled WGS sequence"/>
</dbReference>
<gene>
    <name evidence="1" type="ORF">FCALED_LOCUS3190</name>
</gene>
<protein>
    <submittedName>
        <fullName evidence="1">5205_t:CDS:1</fullName>
    </submittedName>
</protein>
<dbReference type="AlphaFoldDB" id="A0A9N8WI60"/>
<evidence type="ECO:0000313" key="2">
    <source>
        <dbReference type="Proteomes" id="UP000789570"/>
    </source>
</evidence>
<reference evidence="1" key="1">
    <citation type="submission" date="2021-06" db="EMBL/GenBank/DDBJ databases">
        <authorList>
            <person name="Kallberg Y."/>
            <person name="Tangrot J."/>
            <person name="Rosling A."/>
        </authorList>
    </citation>
    <scope>NUCLEOTIDE SEQUENCE</scope>
    <source>
        <strain evidence="1">UK204</strain>
    </source>
</reference>